<reference evidence="1 2" key="1">
    <citation type="submission" date="2024-03" db="EMBL/GenBank/DDBJ databases">
        <title>Chitinophaga caseinilytica sp. nov., a casein hydrolysing bacterium isolated from forest soil.</title>
        <authorList>
            <person name="Lee D.S."/>
            <person name="Han D.M."/>
            <person name="Baek J.H."/>
            <person name="Choi D.G."/>
            <person name="Jeon J.H."/>
            <person name="Jeon C.O."/>
        </authorList>
    </citation>
    <scope>NUCLEOTIDE SEQUENCE [LARGE SCALE GENOMIC DNA]</scope>
    <source>
        <strain evidence="1 2">KACC 19118</strain>
    </source>
</reference>
<protein>
    <submittedName>
        <fullName evidence="1">Carboxypeptidase-like regulatory domain-containing protein</fullName>
    </submittedName>
</protein>
<organism evidence="1 2">
    <name type="scientific">Chitinophaga caseinilytica</name>
    <dbReference type="NCBI Taxonomy" id="2267521"/>
    <lineage>
        <taxon>Bacteria</taxon>
        <taxon>Pseudomonadati</taxon>
        <taxon>Bacteroidota</taxon>
        <taxon>Chitinophagia</taxon>
        <taxon>Chitinophagales</taxon>
        <taxon>Chitinophagaceae</taxon>
        <taxon>Chitinophaga</taxon>
    </lineage>
</organism>
<gene>
    <name evidence="1" type="ORF">WJU22_15795</name>
</gene>
<name>A0ABZ2Z1F1_9BACT</name>
<evidence type="ECO:0000313" key="1">
    <source>
        <dbReference type="EMBL" id="WZN44359.1"/>
    </source>
</evidence>
<dbReference type="SUPFAM" id="SSF49464">
    <property type="entry name" value="Carboxypeptidase regulatory domain-like"/>
    <property type="match status" value="1"/>
</dbReference>
<dbReference type="InterPro" id="IPR008969">
    <property type="entry name" value="CarboxyPept-like_regulatory"/>
</dbReference>
<dbReference type="RefSeq" id="WP_341839146.1">
    <property type="nucleotide sequence ID" value="NZ_CP149792.1"/>
</dbReference>
<dbReference type="EMBL" id="CP150096">
    <property type="protein sequence ID" value="WZN44359.1"/>
    <property type="molecule type" value="Genomic_DNA"/>
</dbReference>
<evidence type="ECO:0000313" key="2">
    <source>
        <dbReference type="Proteomes" id="UP001449657"/>
    </source>
</evidence>
<keyword evidence="2" id="KW-1185">Reference proteome</keyword>
<sequence>MKSFITPIIIIALAAIACKKDDNKEGDNGNPQPQKGYVTGKVVNAAGKPVKGVTIIIDHSIFWNSNISTSTKDDGTYSVKIPVGSWYAYAEITVDYNGRKFKMDLHPDNSDGFGGEGAVRNFTWKLSGERPDPTLGNYGGVVEFNQTVGEFEVIEERDIVWTFTPSGPLIDGSAGKVLTLKSANGNDLRDVPIGRYKVTATFEGKALKLRKWRTQDAFGADVTFDFYPTFESFCNNCQILEYKIK</sequence>
<dbReference type="PROSITE" id="PS51257">
    <property type="entry name" value="PROKAR_LIPOPROTEIN"/>
    <property type="match status" value="1"/>
</dbReference>
<dbReference type="Proteomes" id="UP001449657">
    <property type="component" value="Chromosome"/>
</dbReference>
<proteinExistence type="predicted"/>
<accession>A0ABZ2Z1F1</accession>
<dbReference type="Gene3D" id="2.60.40.1120">
    <property type="entry name" value="Carboxypeptidase-like, regulatory domain"/>
    <property type="match status" value="1"/>
</dbReference>